<accession>A0A7G1I0R3</accession>
<dbReference type="EMBL" id="AP023322">
    <property type="protein sequence ID" value="BCI64261.1"/>
    <property type="molecule type" value="Genomic_DNA"/>
</dbReference>
<protein>
    <recommendedName>
        <fullName evidence="3">YjbH domain-containing protein</fullName>
    </recommendedName>
</protein>
<evidence type="ECO:0000313" key="2">
    <source>
        <dbReference type="Proteomes" id="UP000594042"/>
    </source>
</evidence>
<name>A0A7G1I0R3_9BACT</name>
<evidence type="ECO:0000313" key="1">
    <source>
        <dbReference type="EMBL" id="BCI64261.1"/>
    </source>
</evidence>
<sequence length="236" mass="26788">MRTTIVRIFILIIICLCAKLDLSAQQIIGASGLLRSPSADMYPDGTAIIGGNYLNQETLPATFNYNSGNYFIGVTFLPFMEIEYICTIMKLKDGHINQDRSLSVKFRLLTEKKWYPSIALGGNDVYSFGDAKKNANNYFSNFYIALTKHIHIKKEEIGFHIAYRNFLRPDNALWNGLTGGMTYRPHFYPPLQFIAEYASRQINIGADILLFKHISLLAMLQNGKYFSGGISFHFLL</sequence>
<organism evidence="1 2">
    <name type="scientific">Coprobacter secundus subsp. similis</name>
    <dbReference type="NCBI Taxonomy" id="2751153"/>
    <lineage>
        <taxon>Bacteria</taxon>
        <taxon>Pseudomonadati</taxon>
        <taxon>Bacteroidota</taxon>
        <taxon>Bacteroidia</taxon>
        <taxon>Bacteroidales</taxon>
        <taxon>Barnesiellaceae</taxon>
        <taxon>Coprobacter</taxon>
    </lineage>
</organism>
<keyword evidence="2" id="KW-1185">Reference proteome</keyword>
<dbReference type="Pfam" id="PF06082">
    <property type="entry name" value="YjbH"/>
    <property type="match status" value="1"/>
</dbReference>
<reference evidence="2" key="1">
    <citation type="submission" date="2020-07" db="EMBL/GenBank/DDBJ databases">
        <title>Complete genome sequencing of Coprobacter sp. strain 2CBH44.</title>
        <authorList>
            <person name="Sakamoto M."/>
            <person name="Murakami T."/>
            <person name="Mori H."/>
        </authorList>
    </citation>
    <scope>NUCLEOTIDE SEQUENCE [LARGE SCALE GENOMIC DNA]</scope>
    <source>
        <strain evidence="2">2CBH44</strain>
    </source>
</reference>
<dbReference type="RefSeq" id="WP_021929615.1">
    <property type="nucleotide sequence ID" value="NZ_AP023322.1"/>
</dbReference>
<dbReference type="Proteomes" id="UP000594042">
    <property type="component" value="Chromosome"/>
</dbReference>
<gene>
    <name evidence="1" type="ORF">Cop2CBH44_26140</name>
</gene>
<dbReference type="AlphaFoldDB" id="A0A7G1I0R3"/>
<dbReference type="KEGG" id="copr:Cop2CBH44_26140"/>
<dbReference type="InterPro" id="IPR010344">
    <property type="entry name" value="YbjH"/>
</dbReference>
<evidence type="ECO:0008006" key="3">
    <source>
        <dbReference type="Google" id="ProtNLM"/>
    </source>
</evidence>
<proteinExistence type="predicted"/>